<evidence type="ECO:0000313" key="4">
    <source>
        <dbReference type="Proteomes" id="UP000036168"/>
    </source>
</evidence>
<dbReference type="AlphaFoldDB" id="A0A0J6E859"/>
<protein>
    <submittedName>
        <fullName evidence="3">Fur-regulated basic protein FbpB</fullName>
    </submittedName>
    <submittedName>
        <fullName evidence="2">RNA chaperone FbpB</fullName>
    </submittedName>
</protein>
<dbReference type="NCBIfam" id="NF033227">
    <property type="entry name" value="Fur_reg_FbpB"/>
    <property type="match status" value="1"/>
</dbReference>
<dbReference type="STRING" id="1664069.BGLY_0560"/>
<dbReference type="Proteomes" id="UP001341297">
    <property type="component" value="Unassembled WGS sequence"/>
</dbReference>
<dbReference type="RefSeq" id="WP_048356039.1">
    <property type="nucleotide sequence ID" value="NZ_CP023481.1"/>
</dbReference>
<evidence type="ECO:0000313" key="5">
    <source>
        <dbReference type="Proteomes" id="UP001341297"/>
    </source>
</evidence>
<proteinExistence type="predicted"/>
<dbReference type="EMBL" id="LECW02000001">
    <property type="protein sequence ID" value="KRT95859.1"/>
    <property type="molecule type" value="Genomic_DNA"/>
</dbReference>
<feature type="coiled-coil region" evidence="1">
    <location>
        <begin position="6"/>
        <end position="33"/>
    </location>
</feature>
<dbReference type="Proteomes" id="UP000036168">
    <property type="component" value="Unassembled WGS sequence"/>
</dbReference>
<reference evidence="3 5" key="3">
    <citation type="submission" date="2023-03" db="EMBL/GenBank/DDBJ databases">
        <title>Agriculturally important microbes genome sequencing.</title>
        <authorList>
            <person name="Dunlap C."/>
        </authorList>
    </citation>
    <scope>NUCLEOTIDE SEQUENCE [LARGE SCALE GENOMIC DNA]</scope>
    <source>
        <strain evidence="3 5">CBP-3203</strain>
    </source>
</reference>
<dbReference type="PATRIC" id="fig|1664069.3.peg.1469"/>
<evidence type="ECO:0000313" key="3">
    <source>
        <dbReference type="EMBL" id="MEC0484224.1"/>
    </source>
</evidence>
<dbReference type="Pfam" id="PF13040">
    <property type="entry name" value="Fur_reg_FbpB"/>
    <property type="match status" value="1"/>
</dbReference>
<dbReference type="EMBL" id="JARRTL010000007">
    <property type="protein sequence ID" value="MEC0484224.1"/>
    <property type="molecule type" value="Genomic_DNA"/>
</dbReference>
<evidence type="ECO:0000313" key="2">
    <source>
        <dbReference type="EMBL" id="KRT95859.1"/>
    </source>
</evidence>
<reference evidence="2 4" key="1">
    <citation type="journal article" date="2015" name="Int. J. Syst. Evol. Microbiol.">
        <title>Bacillus glycinifermentans sp. nov., isolated from fermented soybean paste.</title>
        <authorList>
            <person name="Kim S.J."/>
            <person name="Dunlap C.A."/>
            <person name="Kwon S.W."/>
            <person name="Rooney A.P."/>
        </authorList>
    </citation>
    <scope>NUCLEOTIDE SEQUENCE [LARGE SCALE GENOMIC DNA]</scope>
    <source>
        <strain evidence="2 4">GO-13</strain>
    </source>
</reference>
<keyword evidence="1" id="KW-0175">Coiled coil</keyword>
<sequence>MSKRKTKTYHQLVEEYKKEIARSEKEMDMIYDRIDRKHENRPLAVAKEKRS</sequence>
<comment type="caution">
    <text evidence="2">The sequence shown here is derived from an EMBL/GenBank/DDBJ whole genome shotgun (WGS) entry which is preliminary data.</text>
</comment>
<dbReference type="InterPro" id="IPR025004">
    <property type="entry name" value="SenN/SenS"/>
</dbReference>
<name>A0A0J6E859_9BACI</name>
<accession>A0A0J6E859</accession>
<organism evidence="2 4">
    <name type="scientific">Bacillus glycinifermentans</name>
    <dbReference type="NCBI Taxonomy" id="1664069"/>
    <lineage>
        <taxon>Bacteria</taxon>
        <taxon>Bacillati</taxon>
        <taxon>Bacillota</taxon>
        <taxon>Bacilli</taxon>
        <taxon>Bacillales</taxon>
        <taxon>Bacillaceae</taxon>
        <taxon>Bacillus</taxon>
    </lineage>
</organism>
<evidence type="ECO:0000256" key="1">
    <source>
        <dbReference type="SAM" id="Coils"/>
    </source>
</evidence>
<keyword evidence="5" id="KW-1185">Reference proteome</keyword>
<accession>A0A0J6EWN9</accession>
<dbReference type="OrthoDB" id="2915249at2"/>
<reference evidence="2" key="2">
    <citation type="submission" date="2015-10" db="EMBL/GenBank/DDBJ databases">
        <authorList>
            <person name="Gilbert D.G."/>
        </authorList>
    </citation>
    <scope>NUCLEOTIDE SEQUENCE</scope>
    <source>
        <strain evidence="2">GO-13</strain>
    </source>
</reference>
<gene>
    <name evidence="3" type="primary">fbpB</name>
    <name evidence="2" type="ORF">AB447_201860</name>
    <name evidence="3" type="ORF">P8828_05090</name>
</gene>